<evidence type="ECO:0000259" key="10">
    <source>
        <dbReference type="PROSITE" id="PS00486"/>
    </source>
</evidence>
<dbReference type="AlphaFoldDB" id="A0A9W8HS25"/>
<dbReference type="GO" id="GO:0005524">
    <property type="term" value="F:ATP binding"/>
    <property type="evidence" value="ECO:0007669"/>
    <property type="project" value="UniProtKB-KW"/>
</dbReference>
<evidence type="ECO:0000256" key="9">
    <source>
        <dbReference type="ARBA" id="ARBA00029792"/>
    </source>
</evidence>
<evidence type="ECO:0000256" key="6">
    <source>
        <dbReference type="ARBA" id="ARBA00023125"/>
    </source>
</evidence>
<comment type="subcellular location">
    <subcellularLocation>
        <location evidence="1">Nucleus</location>
    </subcellularLocation>
</comment>
<evidence type="ECO:0000256" key="1">
    <source>
        <dbReference type="ARBA" id="ARBA00004123"/>
    </source>
</evidence>
<dbReference type="SMART" id="SM00534">
    <property type="entry name" value="MUTSac"/>
    <property type="match status" value="1"/>
</dbReference>
<dbReference type="InterPro" id="IPR007861">
    <property type="entry name" value="DNA_mismatch_repair_MutS_clamp"/>
</dbReference>
<evidence type="ECO:0000256" key="5">
    <source>
        <dbReference type="ARBA" id="ARBA00022840"/>
    </source>
</evidence>
<dbReference type="Pfam" id="PF05192">
    <property type="entry name" value="MutS_III"/>
    <property type="match status" value="1"/>
</dbReference>
<reference evidence="11" key="1">
    <citation type="submission" date="2022-07" db="EMBL/GenBank/DDBJ databases">
        <title>Phylogenomic reconstructions and comparative analyses of Kickxellomycotina fungi.</title>
        <authorList>
            <person name="Reynolds N.K."/>
            <person name="Stajich J.E."/>
            <person name="Barry K."/>
            <person name="Grigoriev I.V."/>
            <person name="Crous P."/>
            <person name="Smith M.E."/>
        </authorList>
    </citation>
    <scope>NUCLEOTIDE SEQUENCE</scope>
    <source>
        <strain evidence="11">NRRL 1565</strain>
    </source>
</reference>
<dbReference type="GO" id="GO:0030983">
    <property type="term" value="F:mismatched DNA binding"/>
    <property type="evidence" value="ECO:0007669"/>
    <property type="project" value="InterPro"/>
</dbReference>
<keyword evidence="5" id="KW-0067">ATP-binding</keyword>
<keyword evidence="12" id="KW-1185">Reference proteome</keyword>
<accession>A0A9W8HS25</accession>
<dbReference type="PANTHER" id="PTHR11361">
    <property type="entry name" value="DNA MISMATCH REPAIR PROTEIN MUTS FAMILY MEMBER"/>
    <property type="match status" value="1"/>
</dbReference>
<evidence type="ECO:0000256" key="2">
    <source>
        <dbReference type="ARBA" id="ARBA00007094"/>
    </source>
</evidence>
<dbReference type="GO" id="GO:0006312">
    <property type="term" value="P:mitotic recombination"/>
    <property type="evidence" value="ECO:0007669"/>
    <property type="project" value="TreeGrafter"/>
</dbReference>
<dbReference type="PROSITE" id="PS00486">
    <property type="entry name" value="DNA_MISMATCH_REPAIR_2"/>
    <property type="match status" value="1"/>
</dbReference>
<gene>
    <name evidence="11" type="primary">MSH3_1</name>
    <name evidence="11" type="ORF">H4R20_004120</name>
</gene>
<evidence type="ECO:0000256" key="4">
    <source>
        <dbReference type="ARBA" id="ARBA00022763"/>
    </source>
</evidence>
<dbReference type="InterPro" id="IPR027417">
    <property type="entry name" value="P-loop_NTPase"/>
</dbReference>
<evidence type="ECO:0000256" key="3">
    <source>
        <dbReference type="ARBA" id="ARBA00022741"/>
    </source>
</evidence>
<keyword evidence="6" id="KW-0238">DNA-binding</keyword>
<dbReference type="SUPFAM" id="SSF52540">
    <property type="entry name" value="P-loop containing nucleoside triphosphate hydrolases"/>
    <property type="match status" value="1"/>
</dbReference>
<dbReference type="Gene3D" id="1.10.1420.10">
    <property type="match status" value="2"/>
</dbReference>
<proteinExistence type="inferred from homology"/>
<dbReference type="Gene3D" id="3.40.50.300">
    <property type="entry name" value="P-loop containing nucleotide triphosphate hydrolases"/>
    <property type="match status" value="1"/>
</dbReference>
<dbReference type="Pfam" id="PF00488">
    <property type="entry name" value="MutS_V"/>
    <property type="match status" value="1"/>
</dbReference>
<comment type="caution">
    <text evidence="11">The sequence shown here is derived from an EMBL/GenBank/DDBJ whole genome shotgun (WGS) entry which is preliminary data.</text>
</comment>
<name>A0A9W8HS25_9FUNG</name>
<dbReference type="GO" id="GO:0005634">
    <property type="term" value="C:nucleus"/>
    <property type="evidence" value="ECO:0007669"/>
    <property type="project" value="UniProtKB-SubCell"/>
</dbReference>
<dbReference type="InterPro" id="IPR000432">
    <property type="entry name" value="DNA_mismatch_repair_MutS_C"/>
</dbReference>
<sequence length="569" mass="61804">MDFTHSQFGRRMLRRWVAHPLVAADRLRERAEAVAFLRDAADPALGRLRAGLSQLVDLERGLCRIRYAQATPPELLRILRSLSAAMALVPPGLHIADGPRILAELLDADIWTAELRDAVHGWREQLDAVSAKAARKETLFAQGPLADELRAHQSRVEAVDAELQGHISEVRTQLGDTSLEFRSVAGADYLVDLRHSRAKHVPPDWVRVSATKTHGRFHTPFVVANLAERERRREALQLAARDAYQRFLAQIAAHYASLRRMVTSLATLDALFSLAMLAQQPGFCRPDVVDAPAAFVDLCDAVHPVLRGAAYVPNSVRLGLPDAEDTPTAEDNPAARAMILTGPNAGGKSSLIRTVALIAIMAQCGSYVPASRARLAIVDAVFTRIGASDKLMAAQSTFMVEMRETADILRHVSPRSLAVIDELGRGTSTHDGAAIAFAVLAHLLHCRPLVFFVTHYAHLAEAFAANSLVRSCHMSYVELSPASANPEHSSAGAIPELAFLYKLANGASTDSFGLNVARIAGLPDSLLRCAKERAACMRTDLDSRWAARCAALLRRSVAQAKRGSPISEA</sequence>
<evidence type="ECO:0000313" key="12">
    <source>
        <dbReference type="Proteomes" id="UP001140094"/>
    </source>
</evidence>
<dbReference type="PIRSF" id="PIRSF005813">
    <property type="entry name" value="MSH2"/>
    <property type="match status" value="1"/>
</dbReference>
<evidence type="ECO:0000313" key="11">
    <source>
        <dbReference type="EMBL" id="KAJ2800279.1"/>
    </source>
</evidence>
<evidence type="ECO:0000256" key="8">
    <source>
        <dbReference type="ARBA" id="ARBA00023242"/>
    </source>
</evidence>
<comment type="similarity">
    <text evidence="2">Belongs to the DNA mismatch repair MutS family. MSH3 subfamily.</text>
</comment>
<dbReference type="InterPro" id="IPR036187">
    <property type="entry name" value="DNA_mismatch_repair_MutS_sf"/>
</dbReference>
<keyword evidence="3" id="KW-0547">Nucleotide-binding</keyword>
<organism evidence="11 12">
    <name type="scientific">Coemansia guatemalensis</name>
    <dbReference type="NCBI Taxonomy" id="2761395"/>
    <lineage>
        <taxon>Eukaryota</taxon>
        <taxon>Fungi</taxon>
        <taxon>Fungi incertae sedis</taxon>
        <taxon>Zoopagomycota</taxon>
        <taxon>Kickxellomycotina</taxon>
        <taxon>Kickxellomycetes</taxon>
        <taxon>Kickxellales</taxon>
        <taxon>Kickxellaceae</taxon>
        <taxon>Coemansia</taxon>
    </lineage>
</organism>
<dbReference type="InterPro" id="IPR011184">
    <property type="entry name" value="DNA_mismatch_repair_Msh2"/>
</dbReference>
<dbReference type="InterPro" id="IPR045076">
    <property type="entry name" value="MutS"/>
</dbReference>
<protein>
    <recommendedName>
        <fullName evidence="9">MutS protein homolog 3</fullName>
    </recommendedName>
</protein>
<evidence type="ECO:0000256" key="7">
    <source>
        <dbReference type="ARBA" id="ARBA00023204"/>
    </source>
</evidence>
<dbReference type="OrthoDB" id="10252754at2759"/>
<dbReference type="SUPFAM" id="SSF48334">
    <property type="entry name" value="DNA repair protein MutS, domain III"/>
    <property type="match status" value="1"/>
</dbReference>
<keyword evidence="7" id="KW-0234">DNA repair</keyword>
<dbReference type="PANTHER" id="PTHR11361:SF122">
    <property type="entry name" value="DNA MISMATCH REPAIR PROTEIN MSH3"/>
    <property type="match status" value="1"/>
</dbReference>
<feature type="domain" description="DNA mismatch repair proteins mutS family" evidence="10">
    <location>
        <begin position="416"/>
        <end position="432"/>
    </location>
</feature>
<dbReference type="InterPro" id="IPR007696">
    <property type="entry name" value="DNA_mismatch_repair_MutS_core"/>
</dbReference>
<dbReference type="SMART" id="SM00533">
    <property type="entry name" value="MUTSd"/>
    <property type="match status" value="1"/>
</dbReference>
<keyword evidence="4" id="KW-0227">DNA damage</keyword>
<dbReference type="FunFam" id="1.10.1420.10:FF:000004">
    <property type="entry name" value="DNA mismatch repair protein Msh3"/>
    <property type="match status" value="1"/>
</dbReference>
<dbReference type="GO" id="GO:0140664">
    <property type="term" value="F:ATP-dependent DNA damage sensor activity"/>
    <property type="evidence" value="ECO:0007669"/>
    <property type="project" value="InterPro"/>
</dbReference>
<dbReference type="Pfam" id="PF05190">
    <property type="entry name" value="MutS_IV"/>
    <property type="match status" value="1"/>
</dbReference>
<dbReference type="EMBL" id="JANBUO010001016">
    <property type="protein sequence ID" value="KAJ2800279.1"/>
    <property type="molecule type" value="Genomic_DNA"/>
</dbReference>
<keyword evidence="8" id="KW-0539">Nucleus</keyword>
<dbReference type="GO" id="GO:0006298">
    <property type="term" value="P:mismatch repair"/>
    <property type="evidence" value="ECO:0007669"/>
    <property type="project" value="InterPro"/>
</dbReference>
<dbReference type="Proteomes" id="UP001140094">
    <property type="component" value="Unassembled WGS sequence"/>
</dbReference>